<name>A0AB34FQ22_9HYPO</name>
<organism evidence="1 2">
    <name type="scientific">Purpureocillium lavendulum</name>
    <dbReference type="NCBI Taxonomy" id="1247861"/>
    <lineage>
        <taxon>Eukaryota</taxon>
        <taxon>Fungi</taxon>
        <taxon>Dikarya</taxon>
        <taxon>Ascomycota</taxon>
        <taxon>Pezizomycotina</taxon>
        <taxon>Sordariomycetes</taxon>
        <taxon>Hypocreomycetidae</taxon>
        <taxon>Hypocreales</taxon>
        <taxon>Ophiocordycipitaceae</taxon>
        <taxon>Purpureocillium</taxon>
    </lineage>
</organism>
<dbReference type="Proteomes" id="UP001163105">
    <property type="component" value="Unassembled WGS sequence"/>
</dbReference>
<keyword evidence="2" id="KW-1185">Reference proteome</keyword>
<sequence length="362" mass="41865">MVSFRKLIKDCRRSKYRHEQDEKDAMRHRLVYHYEYPDTAQPAIFSSYCPMMPCSTLHSLRRREKEVTDWLITHFVDQFGPGKKVDLLSRSDPRLLLCVHQIFAAELRLLEVYFTVSFAWSGFERQITDNSYTPFAYTRPGLAQYYRQESLFHIGGQKSLHLRPAASQKYHDILGLASQPEQDFADAFPLSEYRPSLTRLQALQFRTMSIPSDRIPRGVEYSGTANIEVTTPIQLEIVSPPAQVFLEGQNIRFLEIHNHDRVAVAHERLGDIRDDSRLYRVVHVVQRAPGVAEKQEACTNPTVEIIREGQIEGAERHRNMYSLYGTQFVIYAGLVTQTTRVDFLHTFGNKSIAIRGQAHFEE</sequence>
<dbReference type="EMBL" id="JAQHRD010000005">
    <property type="protein sequence ID" value="KAJ6440941.1"/>
    <property type="molecule type" value="Genomic_DNA"/>
</dbReference>
<protein>
    <submittedName>
        <fullName evidence="1">Protein VAC14</fullName>
    </submittedName>
</protein>
<proteinExistence type="predicted"/>
<evidence type="ECO:0000313" key="1">
    <source>
        <dbReference type="EMBL" id="KAJ6440941.1"/>
    </source>
</evidence>
<dbReference type="AlphaFoldDB" id="A0AB34FQ22"/>
<accession>A0AB34FQ22</accession>
<reference evidence="1" key="1">
    <citation type="submission" date="2023-01" db="EMBL/GenBank/DDBJ databases">
        <title>The growth and conidiation of Purpureocillium lavendulum are regulated by nitrogen source and histone H3K14 acetylation.</title>
        <authorList>
            <person name="Tang P."/>
            <person name="Han J."/>
            <person name="Zhang C."/>
            <person name="Tang P."/>
            <person name="Qi F."/>
            <person name="Zhang K."/>
            <person name="Liang L."/>
        </authorList>
    </citation>
    <scope>NUCLEOTIDE SEQUENCE</scope>
    <source>
        <strain evidence="1">YMF1.00683</strain>
    </source>
</reference>
<gene>
    <name evidence="1" type="ORF">O9K51_06734</name>
</gene>
<comment type="caution">
    <text evidence="1">The sequence shown here is derived from an EMBL/GenBank/DDBJ whole genome shotgun (WGS) entry which is preliminary data.</text>
</comment>
<evidence type="ECO:0000313" key="2">
    <source>
        <dbReference type="Proteomes" id="UP001163105"/>
    </source>
</evidence>